<evidence type="ECO:0000313" key="1">
    <source>
        <dbReference type="EMBL" id="KAJ8674623.1"/>
    </source>
</evidence>
<reference evidence="1" key="1">
    <citation type="submission" date="2023-04" db="EMBL/GenBank/DDBJ databases">
        <title>A chromosome-level genome assembly of the parasitoid wasp Eretmocerus hayati.</title>
        <authorList>
            <person name="Zhong Y."/>
            <person name="Liu S."/>
            <person name="Liu Y."/>
        </authorList>
    </citation>
    <scope>NUCLEOTIDE SEQUENCE</scope>
    <source>
        <strain evidence="1">ZJU_SS_LIU_2023</strain>
    </source>
</reference>
<protein>
    <submittedName>
        <fullName evidence="1">Uncharacterized protein</fullName>
    </submittedName>
</protein>
<organism evidence="1 2">
    <name type="scientific">Eretmocerus hayati</name>
    <dbReference type="NCBI Taxonomy" id="131215"/>
    <lineage>
        <taxon>Eukaryota</taxon>
        <taxon>Metazoa</taxon>
        <taxon>Ecdysozoa</taxon>
        <taxon>Arthropoda</taxon>
        <taxon>Hexapoda</taxon>
        <taxon>Insecta</taxon>
        <taxon>Pterygota</taxon>
        <taxon>Neoptera</taxon>
        <taxon>Endopterygota</taxon>
        <taxon>Hymenoptera</taxon>
        <taxon>Apocrita</taxon>
        <taxon>Proctotrupomorpha</taxon>
        <taxon>Chalcidoidea</taxon>
        <taxon>Aphelinidae</taxon>
        <taxon>Aphelininae</taxon>
        <taxon>Eretmocerus</taxon>
    </lineage>
</organism>
<dbReference type="Proteomes" id="UP001239111">
    <property type="component" value="Chromosome 2"/>
</dbReference>
<proteinExistence type="predicted"/>
<name>A0ACC2NUT5_9HYME</name>
<gene>
    <name evidence="1" type="ORF">QAD02_010409</name>
</gene>
<comment type="caution">
    <text evidence="1">The sequence shown here is derived from an EMBL/GenBank/DDBJ whole genome shotgun (WGS) entry which is preliminary data.</text>
</comment>
<dbReference type="EMBL" id="CM056742">
    <property type="protein sequence ID" value="KAJ8674623.1"/>
    <property type="molecule type" value="Genomic_DNA"/>
</dbReference>
<evidence type="ECO:0000313" key="2">
    <source>
        <dbReference type="Proteomes" id="UP001239111"/>
    </source>
</evidence>
<accession>A0ACC2NUT5</accession>
<sequence length="686" mass="78220">MQENPYNLTNADKQRLTKGEKLGDQHVERFHQLIQIATSTLPRSILYSNKTERIHAISRGTRHLQIIHCCTDGCNECRAGHWICFFYDGEKIFIYNSLNLKSLYKNAQDFLRALCPFFDDVPVYSPDIQYQAKDKDCGPHAMAVATSVIFGEDSSTVDYDRKCLRKHILSMYKQNILIPFPKVNSMLTPIYVEDRARDDLFHIRGLPNLDGVSCYANATLQSIILCKSARQHFSCVSQMNDLSRAMRDYRAHSTVQIDEFREFADKIFSAKQQQDVSEFMTFLFARSDILGSFFKHTLVISRTCASCGAEHKDEMENYILNLHLPKNYKNCDLQMILDHNLNIWAATEIDCGEKLISEENISMEYDRNVYCRGKRMEKTDLTNNSDLMIVFLNISLTTHSGQLNKIDDLYLQHLSEKDVRIANALYTIESVILHHGPNIYHGHYTNILRGMNSWIRVDDTVLQQTTLFKNVRANPYIIILKKQKDLRQSSTTYHPILSINTGVNVPYPNMKATKTSDPRSVDNMITGPVALSRNVGEMSRLTESLGFGSKKNINLTETSPCLLRKQVPQVPKESRVLSCTSKSPTVVSDNRKLPTGMKIAPLLEKGHGSKANNCSDISFSREGRDCLERPKSHEVAIKTACLGNLNQNVAGGQEKEAIEGKQRKVVNKFRICSKIYYYPCHPVIRQ</sequence>
<keyword evidence="2" id="KW-1185">Reference proteome</keyword>